<dbReference type="SUPFAM" id="SSF89796">
    <property type="entry name" value="CoA-transferase family III (CaiB/BaiF)"/>
    <property type="match status" value="1"/>
</dbReference>
<proteinExistence type="predicted"/>
<dbReference type="InterPro" id="IPR023606">
    <property type="entry name" value="CoA-Trfase_III_dom_1_sf"/>
</dbReference>
<dbReference type="InterPro" id="IPR003673">
    <property type="entry name" value="CoA-Trfase_fam_III"/>
</dbReference>
<feature type="non-terminal residue" evidence="1">
    <location>
        <position position="154"/>
    </location>
</feature>
<gene>
    <name evidence="1" type="ORF">OBE_05234</name>
</gene>
<reference evidence="1" key="1">
    <citation type="journal article" date="2013" name="Environ. Microbiol.">
        <title>Microbiota from the distal guts of lean and obese adolescents exhibit partial functional redundancy besides clear differences in community structure.</title>
        <authorList>
            <person name="Ferrer M."/>
            <person name="Ruiz A."/>
            <person name="Lanza F."/>
            <person name="Haange S.B."/>
            <person name="Oberbach A."/>
            <person name="Till H."/>
            <person name="Bargiela R."/>
            <person name="Campoy C."/>
            <person name="Segura M.T."/>
            <person name="Richter M."/>
            <person name="von Bergen M."/>
            <person name="Seifert J."/>
            <person name="Suarez A."/>
        </authorList>
    </citation>
    <scope>NUCLEOTIDE SEQUENCE</scope>
</reference>
<evidence type="ECO:0000313" key="1">
    <source>
        <dbReference type="EMBL" id="EKC67872.1"/>
    </source>
</evidence>
<dbReference type="AlphaFoldDB" id="K1T4D1"/>
<comment type="caution">
    <text evidence="1">The sequence shown here is derived from an EMBL/GenBank/DDBJ whole genome shotgun (WGS) entry which is preliminary data.</text>
</comment>
<dbReference type="InterPro" id="IPR050509">
    <property type="entry name" value="CoA-transferase_III"/>
</dbReference>
<dbReference type="GO" id="GO:0003824">
    <property type="term" value="F:catalytic activity"/>
    <property type="evidence" value="ECO:0007669"/>
    <property type="project" value="InterPro"/>
</dbReference>
<name>K1T4D1_9ZZZZ</name>
<dbReference type="Pfam" id="PF02515">
    <property type="entry name" value="CoA_transf_3"/>
    <property type="match status" value="1"/>
</dbReference>
<accession>K1T4D1</accession>
<organism evidence="1">
    <name type="scientific">human gut metagenome</name>
    <dbReference type="NCBI Taxonomy" id="408170"/>
    <lineage>
        <taxon>unclassified sequences</taxon>
        <taxon>metagenomes</taxon>
        <taxon>organismal metagenomes</taxon>
    </lineage>
</organism>
<dbReference type="PANTHER" id="PTHR48228">
    <property type="entry name" value="SUCCINYL-COA--D-CITRAMALATE COA-TRANSFERASE"/>
    <property type="match status" value="1"/>
</dbReference>
<sequence length="154" mass="16707">MEQMKKMPLEGIRVVELATVVAAPTASRVLCAFGAEVIKVETKIGDEMRRAGEFEMVVCEDDKNPLFTIQNSGKRLTSIDLKNPDGKAAFLKLLETADVFLTNVRLPSLGRLGLDYETLHKAYPGLVYAHFSGFGPKGPTPPSPALTARRSGCA</sequence>
<dbReference type="Gene3D" id="3.40.50.10540">
    <property type="entry name" value="Crotonobetainyl-coa:carnitine coa-transferase, domain 1"/>
    <property type="match status" value="1"/>
</dbReference>
<dbReference type="EMBL" id="AJWZ01003572">
    <property type="protein sequence ID" value="EKC67872.1"/>
    <property type="molecule type" value="Genomic_DNA"/>
</dbReference>
<dbReference type="PANTHER" id="PTHR48228:SF2">
    <property type="entry name" value="E-CINNAMOYL-COA:R-PHENYLLACTATE COA TRANSFERASE LARGE SUBUNIT"/>
    <property type="match status" value="1"/>
</dbReference>
<protein>
    <submittedName>
        <fullName evidence="1">L-carnitine dehydratase/bile acid-inducible protein F</fullName>
    </submittedName>
</protein>